<dbReference type="CDD" id="cd02243">
    <property type="entry name" value="cupin_11S_legumin_C"/>
    <property type="match status" value="1"/>
</dbReference>
<dbReference type="Pfam" id="PF00190">
    <property type="entry name" value="Cupin_1"/>
    <property type="match status" value="2"/>
</dbReference>
<feature type="domain" description="Cupin type-1" evidence="8">
    <location>
        <begin position="332"/>
        <end position="481"/>
    </location>
</feature>
<evidence type="ECO:0000256" key="4">
    <source>
        <dbReference type="ARBA" id="ARBA00023129"/>
    </source>
</evidence>
<dbReference type="InterPro" id="IPR006045">
    <property type="entry name" value="Cupin_1"/>
</dbReference>
<feature type="signal peptide" evidence="7">
    <location>
        <begin position="1"/>
        <end position="22"/>
    </location>
</feature>
<dbReference type="PRINTS" id="PR00439">
    <property type="entry name" value="11SGLOBULIN"/>
</dbReference>
<evidence type="ECO:0000256" key="5">
    <source>
        <dbReference type="ARBA" id="ARBA00023157"/>
    </source>
</evidence>
<dbReference type="GO" id="GO:0048316">
    <property type="term" value="P:seed development"/>
    <property type="evidence" value="ECO:0007669"/>
    <property type="project" value="UniProtKB-ARBA"/>
</dbReference>
<dbReference type="PANTHER" id="PTHR31189">
    <property type="entry name" value="OS03G0336100 PROTEIN-RELATED"/>
    <property type="match status" value="1"/>
</dbReference>
<keyword evidence="3" id="KW-0758">Storage protein</keyword>
<dbReference type="InParanoid" id="A0A1U8B9Z0"/>
<evidence type="ECO:0000259" key="8">
    <source>
        <dbReference type="SMART" id="SM00835"/>
    </source>
</evidence>
<dbReference type="AlphaFoldDB" id="A0A1U8B9Z0"/>
<evidence type="ECO:0000313" key="9">
    <source>
        <dbReference type="Proteomes" id="UP000189703"/>
    </source>
</evidence>
<dbReference type="KEGG" id="nnu:104608549"/>
<keyword evidence="9" id="KW-1185">Reference proteome</keyword>
<evidence type="ECO:0000256" key="6">
    <source>
        <dbReference type="SAM" id="MobiDB-lite"/>
    </source>
</evidence>
<name>A0A1U8B9Z0_NELNU</name>
<dbReference type="PANTHER" id="PTHR31189:SF35">
    <property type="entry name" value="12S SEED STORAGE PROTEIN CRB"/>
    <property type="match status" value="1"/>
</dbReference>
<evidence type="ECO:0000256" key="7">
    <source>
        <dbReference type="SAM" id="SignalP"/>
    </source>
</evidence>
<comment type="similarity">
    <text evidence="1">Belongs to the 11S seed storage protein (globulins) family.</text>
</comment>
<keyword evidence="5" id="KW-1015">Disulfide bond</keyword>
<dbReference type="SMART" id="SM00835">
    <property type="entry name" value="Cupin_1"/>
    <property type="match status" value="2"/>
</dbReference>
<dbReference type="InterPro" id="IPR014710">
    <property type="entry name" value="RmlC-like_jellyroll"/>
</dbReference>
<dbReference type="InterPro" id="IPR006044">
    <property type="entry name" value="11S_seedstore_pln"/>
</dbReference>
<protein>
    <submittedName>
        <fullName evidence="10">Legumin B-like</fullName>
    </submittedName>
</protein>
<feature type="chain" id="PRO_5010573905" evidence="7">
    <location>
        <begin position="23"/>
        <end position="500"/>
    </location>
</feature>
<dbReference type="FunCoup" id="A0A1U8B9Z0">
    <property type="interactions" value="468"/>
</dbReference>
<dbReference type="SUPFAM" id="SSF51182">
    <property type="entry name" value="RmlC-like cupins"/>
    <property type="match status" value="1"/>
</dbReference>
<dbReference type="InterPro" id="IPR011051">
    <property type="entry name" value="RmlC_Cupin_sf"/>
</dbReference>
<dbReference type="FunFam" id="2.60.120.10:FF:000073">
    <property type="entry name" value="Glycinin G1"/>
    <property type="match status" value="1"/>
</dbReference>
<accession>A0A1U8B9Z0</accession>
<organism evidence="9 10">
    <name type="scientific">Nelumbo nucifera</name>
    <name type="common">Sacred lotus</name>
    <dbReference type="NCBI Taxonomy" id="4432"/>
    <lineage>
        <taxon>Eukaryota</taxon>
        <taxon>Viridiplantae</taxon>
        <taxon>Streptophyta</taxon>
        <taxon>Embryophyta</taxon>
        <taxon>Tracheophyta</taxon>
        <taxon>Spermatophyta</taxon>
        <taxon>Magnoliopsida</taxon>
        <taxon>Proteales</taxon>
        <taxon>Nelumbonaceae</taxon>
        <taxon>Nelumbo</taxon>
    </lineage>
</organism>
<dbReference type="GeneID" id="104608549"/>
<dbReference type="RefSeq" id="XP_010272888.1">
    <property type="nucleotide sequence ID" value="XM_010274586.2"/>
</dbReference>
<dbReference type="OrthoDB" id="2016041at2759"/>
<dbReference type="Proteomes" id="UP000189703">
    <property type="component" value="Unplaced"/>
</dbReference>
<dbReference type="GO" id="GO:0045735">
    <property type="term" value="F:nutrient reservoir activity"/>
    <property type="evidence" value="ECO:0007669"/>
    <property type="project" value="UniProtKB-KW"/>
</dbReference>
<evidence type="ECO:0000256" key="1">
    <source>
        <dbReference type="ARBA" id="ARBA00007178"/>
    </source>
</evidence>
<dbReference type="InterPro" id="IPR050253">
    <property type="entry name" value="Seed_Storage-Functional"/>
</dbReference>
<feature type="region of interest" description="Disordered" evidence="6">
    <location>
        <begin position="218"/>
        <end position="247"/>
    </location>
</feature>
<proteinExistence type="inferred from homology"/>
<gene>
    <name evidence="10" type="primary">LOC104608549</name>
</gene>
<keyword evidence="2 7" id="KW-0732">Signal</keyword>
<dbReference type="OMA" id="FKTNHNA"/>
<dbReference type="eggNOG" id="ENOG502QU1J">
    <property type="taxonomic scope" value="Eukaryota"/>
</dbReference>
<dbReference type="Gene3D" id="2.60.120.10">
    <property type="entry name" value="Jelly Rolls"/>
    <property type="match status" value="2"/>
</dbReference>
<evidence type="ECO:0000256" key="2">
    <source>
        <dbReference type="ARBA" id="ARBA00022729"/>
    </source>
</evidence>
<evidence type="ECO:0000313" key="10">
    <source>
        <dbReference type="RefSeq" id="XP_010272888.1"/>
    </source>
</evidence>
<feature type="region of interest" description="Disordered" evidence="6">
    <location>
        <begin position="128"/>
        <end position="161"/>
    </location>
</feature>
<feature type="compositionally biased region" description="Basic and acidic residues" evidence="6">
    <location>
        <begin position="128"/>
        <end position="160"/>
    </location>
</feature>
<keyword evidence="4" id="KW-0708">Seed storage protein</keyword>
<evidence type="ECO:0000256" key="3">
    <source>
        <dbReference type="ARBA" id="ARBA00022761"/>
    </source>
</evidence>
<dbReference type="CDD" id="cd02242">
    <property type="entry name" value="cupin_11S_legumin_N"/>
    <property type="match status" value="1"/>
</dbReference>
<dbReference type="STRING" id="4432.A0A1U8B9Z0"/>
<feature type="domain" description="Cupin type-1" evidence="8">
    <location>
        <begin position="51"/>
        <end position="274"/>
    </location>
</feature>
<sequence>MAKSYVLSLSLCLLFLFHGCLSTQQQKQHQGQTQSQHQFRGEQRQCRIDNLDALEPTHQIEAEAGLIEYWDENNEQFQCAGVTACRITVQPKGLSLPAYYNSPKLIYIVKGKGVLGLLVPGCPETFHSFDHSRQSEDQESRRPSSKDQDSRSQGHEDVHQKLRRVKKGDIIAIPNGVAYWFFNDGDTPVVAVGIADTGNNLNQLDDRIRKFYLAGNVQEQEQQHHHHQQQQQQRGSSSSGREKAEEESFGNNIFSGFDAELLAQAFGVEKETVRKLQGKNDERGRIIHVEEGLQVIRSISSEEEEEQQEQQRQNQMKANGLEESFCNMRFRQNIGKATSADVYTPFGGRVTNVNSQSLPILSFLDLSAERGYLYKNSMMSPHWNMNAHSVIYVLNGEARVQIVANYGQAVFDGQLREGQIVIIPQNFAVVKQAADNGFEWVSFKTSDNAMKSPLAGRASAIRAMPEEVLVNVYQISNEEAKRLKFNRDELIVFGPRSESY</sequence>
<reference evidence="10" key="1">
    <citation type="submission" date="2025-08" db="UniProtKB">
        <authorList>
            <consortium name="RefSeq"/>
        </authorList>
    </citation>
    <scope>IDENTIFICATION</scope>
</reference>